<dbReference type="RefSeq" id="WP_379277933.1">
    <property type="nucleotide sequence ID" value="NZ_JBHUMY010000033.1"/>
</dbReference>
<dbReference type="Pfam" id="PF12715">
    <property type="entry name" value="Abhydrolase_7"/>
    <property type="match status" value="1"/>
</dbReference>
<evidence type="ECO:0000313" key="1">
    <source>
        <dbReference type="EMBL" id="MFD2662898.1"/>
    </source>
</evidence>
<reference evidence="2" key="1">
    <citation type="journal article" date="2019" name="Int. J. Syst. Evol. Microbiol.">
        <title>The Global Catalogue of Microorganisms (GCM) 10K type strain sequencing project: providing services to taxonomists for standard genome sequencing and annotation.</title>
        <authorList>
            <consortium name="The Broad Institute Genomics Platform"/>
            <consortium name="The Broad Institute Genome Sequencing Center for Infectious Disease"/>
            <person name="Wu L."/>
            <person name="Ma J."/>
        </authorList>
    </citation>
    <scope>NUCLEOTIDE SEQUENCE [LARGE SCALE GENOMIC DNA]</scope>
    <source>
        <strain evidence="2">TISTR 1827</strain>
    </source>
</reference>
<name>A0ABW5R2L6_9BACL</name>
<dbReference type="SUPFAM" id="SSF53474">
    <property type="entry name" value="alpha/beta-Hydrolases"/>
    <property type="match status" value="1"/>
</dbReference>
<dbReference type="Proteomes" id="UP001597493">
    <property type="component" value="Unassembled WGS sequence"/>
</dbReference>
<dbReference type="EMBL" id="JBHUMY010000033">
    <property type="protein sequence ID" value="MFD2662898.1"/>
    <property type="molecule type" value="Genomic_DNA"/>
</dbReference>
<sequence>MKLEHYLDFLVSQAAGEREAAAVRDGHARRLKVAADFRRLLGEFRAEKRETEPLLIERAEYDGYVREHIEIETVEGLRMRLYVLIPARSQDRPCPAVIALHGHGYGSRQIVGLEPDGTERTADPGLHRDFAVSLVKEGFVVAAPELIGFGDRRLEEDRKEDPGKSSCFRLAAHLLMTGRTLAGLRIAETSRVVDYLVSRSDVDAGRIGMMGISGGGLVAGFTAALDERIRCSVVSGYASLFAESILSRNHCLDNYIPGVLTIAEMPELLGLIAPRGLFLESGDADRVFPREPAVKAYRYLKEIYASAGAPNGVQADFFAGGHEINGGPAFRWLRDQLQR</sequence>
<evidence type="ECO:0000313" key="2">
    <source>
        <dbReference type="Proteomes" id="UP001597493"/>
    </source>
</evidence>
<keyword evidence="1" id="KW-0378">Hydrolase</keyword>
<comment type="caution">
    <text evidence="1">The sequence shown here is derived from an EMBL/GenBank/DDBJ whole genome shotgun (WGS) entry which is preliminary data.</text>
</comment>
<dbReference type="InterPro" id="IPR050261">
    <property type="entry name" value="FrsA_esterase"/>
</dbReference>
<protein>
    <submittedName>
        <fullName evidence="1">Dienelactone hydrolase family protein</fullName>
        <ecNumber evidence="1">3.1.-.-</ecNumber>
    </submittedName>
</protein>
<dbReference type="InterPro" id="IPR029058">
    <property type="entry name" value="AB_hydrolase_fold"/>
</dbReference>
<dbReference type="InterPro" id="IPR025890">
    <property type="entry name" value="Abhydrolase_bac"/>
</dbReference>
<accession>A0ABW5R2L6</accession>
<dbReference type="PANTHER" id="PTHR22946:SF8">
    <property type="entry name" value="ACETYL XYLAN ESTERASE DOMAIN-CONTAINING PROTEIN"/>
    <property type="match status" value="1"/>
</dbReference>
<dbReference type="PANTHER" id="PTHR22946">
    <property type="entry name" value="DIENELACTONE HYDROLASE DOMAIN-CONTAINING PROTEIN-RELATED"/>
    <property type="match status" value="1"/>
</dbReference>
<dbReference type="Gene3D" id="3.40.50.1820">
    <property type="entry name" value="alpha/beta hydrolase"/>
    <property type="match status" value="1"/>
</dbReference>
<dbReference type="EC" id="3.1.-.-" evidence="1"/>
<organism evidence="1 2">
    <name type="scientific">Paenibacillus thailandensis</name>
    <dbReference type="NCBI Taxonomy" id="393250"/>
    <lineage>
        <taxon>Bacteria</taxon>
        <taxon>Bacillati</taxon>
        <taxon>Bacillota</taxon>
        <taxon>Bacilli</taxon>
        <taxon>Bacillales</taxon>
        <taxon>Paenibacillaceae</taxon>
        <taxon>Paenibacillus</taxon>
    </lineage>
</organism>
<proteinExistence type="predicted"/>
<gene>
    <name evidence="1" type="ORF">ACFSW5_21820</name>
</gene>
<dbReference type="GO" id="GO:0016787">
    <property type="term" value="F:hydrolase activity"/>
    <property type="evidence" value="ECO:0007669"/>
    <property type="project" value="UniProtKB-KW"/>
</dbReference>
<keyword evidence="2" id="KW-1185">Reference proteome</keyword>